<dbReference type="Pfam" id="PF20434">
    <property type="entry name" value="BD-FAE"/>
    <property type="match status" value="1"/>
</dbReference>
<dbReference type="PANTHER" id="PTHR48081">
    <property type="entry name" value="AB HYDROLASE SUPERFAMILY PROTEIN C4A8.06C"/>
    <property type="match status" value="1"/>
</dbReference>
<dbReference type="SUPFAM" id="SSF53474">
    <property type="entry name" value="alpha/beta-Hydrolases"/>
    <property type="match status" value="1"/>
</dbReference>
<dbReference type="Gene3D" id="3.40.50.1820">
    <property type="entry name" value="alpha/beta hydrolase"/>
    <property type="match status" value="1"/>
</dbReference>
<dbReference type="Proteomes" id="UP000217265">
    <property type="component" value="Chromosome"/>
</dbReference>
<protein>
    <submittedName>
        <fullName evidence="3">Esterase</fullName>
    </submittedName>
</protein>
<evidence type="ECO:0000259" key="2">
    <source>
        <dbReference type="Pfam" id="PF20434"/>
    </source>
</evidence>
<feature type="domain" description="BD-FAE-like" evidence="2">
    <location>
        <begin position="68"/>
        <end position="289"/>
    </location>
</feature>
<reference evidence="3 4" key="1">
    <citation type="submission" date="2017-09" db="EMBL/GenBank/DDBJ databases">
        <title>Complete genome sequence of Verrucomicrobial strain HZ-65, isolated from freshwater.</title>
        <authorList>
            <person name="Choi A."/>
        </authorList>
    </citation>
    <scope>NUCLEOTIDE SEQUENCE [LARGE SCALE GENOMIC DNA]</scope>
    <source>
        <strain evidence="3 4">HZ-65</strain>
    </source>
</reference>
<proteinExistence type="predicted"/>
<gene>
    <name evidence="3" type="ORF">CMV30_16475</name>
</gene>
<organism evidence="3 4">
    <name type="scientific">Nibricoccus aquaticus</name>
    <dbReference type="NCBI Taxonomy" id="2576891"/>
    <lineage>
        <taxon>Bacteria</taxon>
        <taxon>Pseudomonadati</taxon>
        <taxon>Verrucomicrobiota</taxon>
        <taxon>Opitutia</taxon>
        <taxon>Opitutales</taxon>
        <taxon>Opitutaceae</taxon>
        <taxon>Nibricoccus</taxon>
    </lineage>
</organism>
<keyword evidence="4" id="KW-1185">Reference proteome</keyword>
<dbReference type="InterPro" id="IPR029058">
    <property type="entry name" value="AB_hydrolase_fold"/>
</dbReference>
<evidence type="ECO:0000313" key="4">
    <source>
        <dbReference type="Proteomes" id="UP000217265"/>
    </source>
</evidence>
<dbReference type="OrthoDB" id="24847at2"/>
<dbReference type="InterPro" id="IPR050300">
    <property type="entry name" value="GDXG_lipolytic_enzyme"/>
</dbReference>
<dbReference type="KEGG" id="vbh:CMV30_16475"/>
<dbReference type="RefSeq" id="WP_096057039.1">
    <property type="nucleotide sequence ID" value="NZ_CP023344.1"/>
</dbReference>
<dbReference type="InterPro" id="IPR049492">
    <property type="entry name" value="BD-FAE-like_dom"/>
</dbReference>
<evidence type="ECO:0000256" key="1">
    <source>
        <dbReference type="ARBA" id="ARBA00022801"/>
    </source>
</evidence>
<sequence length="327" mass="35033">MKNHPYKAAGFAAPKLLFFITVCSVFNVGGGRLSAQVPQPATAASDAPSVRQIRDLVYQPASDGDMKLDLYLPAGDTKGPVPLVIWLHGGGWREGGRGFCPISPFAREGYAVASVSYRFTNRATFPAQIEDCKAAVRWLRAHANEYGYDPQRIGVCGESAGATLAALLGTAPVIAEWGDGEGATSSAVRAVVALCPPTDFTLDDPEQDDVPGLLKSADPKQVAFGKMIRSRRTVLEAALGGPLAERRELARIMSPRAHVTSDDPSFLLVHGDNDRLVPLSQSVLLMESLQRANVGVELVVVAGAGHGFGRPKPELMARIKKFFDERL</sequence>
<accession>A0A290Q9T2</accession>
<evidence type="ECO:0000313" key="3">
    <source>
        <dbReference type="EMBL" id="ATC65409.1"/>
    </source>
</evidence>
<dbReference type="EMBL" id="CP023344">
    <property type="protein sequence ID" value="ATC65409.1"/>
    <property type="molecule type" value="Genomic_DNA"/>
</dbReference>
<keyword evidence="1" id="KW-0378">Hydrolase</keyword>
<dbReference type="GO" id="GO:0016787">
    <property type="term" value="F:hydrolase activity"/>
    <property type="evidence" value="ECO:0007669"/>
    <property type="project" value="UniProtKB-KW"/>
</dbReference>
<dbReference type="AlphaFoldDB" id="A0A290Q9T2"/>
<name>A0A290Q9T2_9BACT</name>
<dbReference type="PANTHER" id="PTHR48081:SF13">
    <property type="entry name" value="ALPHA_BETA HYDROLASE"/>
    <property type="match status" value="1"/>
</dbReference>